<evidence type="ECO:0000313" key="1">
    <source>
        <dbReference type="EnsemblFungi" id="FOXG_04815P0"/>
    </source>
</evidence>
<dbReference type="VEuPathDB" id="FungiDB:FOXG_04815"/>
<gene>
    <name evidence="1" type="primary">28946830</name>
</gene>
<sequence length="102" mass="11641">MADEEGHASSREWDLSADWLDLNSISWFSLGLLEEIDAAVYRITTSFLGSYSDLLELVDVRRPSEIEGVGSLNEPNIMKAELHERVVNVLYDDISSEREIYF</sequence>
<reference evidence="1" key="2">
    <citation type="submission" date="2025-08" db="UniProtKB">
        <authorList>
            <consortium name="EnsemblFungi"/>
        </authorList>
    </citation>
    <scope>IDENTIFICATION</scope>
    <source>
        <strain evidence="1">4287 / CBS 123668 / FGSC 9935 / NRRL 34936</strain>
    </source>
</reference>
<protein>
    <submittedName>
        <fullName evidence="1">Uncharacterized protein</fullName>
    </submittedName>
</protein>
<organism evidence="1 2">
    <name type="scientific">Fusarium oxysporum (strain Fo5176)</name>
    <name type="common">Fusarium vascular wilt</name>
    <dbReference type="NCBI Taxonomy" id="660025"/>
    <lineage>
        <taxon>Eukaryota</taxon>
        <taxon>Fungi</taxon>
        <taxon>Dikarya</taxon>
        <taxon>Ascomycota</taxon>
        <taxon>Pezizomycotina</taxon>
        <taxon>Sordariomycetes</taxon>
        <taxon>Hypocreomycetidae</taxon>
        <taxon>Hypocreales</taxon>
        <taxon>Nectriaceae</taxon>
        <taxon>Fusarium</taxon>
        <taxon>Fusarium oxysporum species complex</taxon>
    </lineage>
</organism>
<dbReference type="EnsemblFungi" id="FOXG_04815T0">
    <property type="protein sequence ID" value="FOXG_04815P0"/>
    <property type="gene ID" value="FOXG_04815"/>
</dbReference>
<dbReference type="Proteomes" id="UP000002489">
    <property type="component" value="Unassembled WGS sequence"/>
</dbReference>
<reference evidence="2" key="1">
    <citation type="journal article" date="2012" name="Mol. Plant Microbe Interact.">
        <title>A highly conserved effector in Fusarium oxysporum is required for full virulence on Arabidopsis.</title>
        <authorList>
            <person name="Thatcher L.F."/>
            <person name="Gardiner D.M."/>
            <person name="Kazan K."/>
            <person name="Manners J."/>
        </authorList>
    </citation>
    <scope>NUCLEOTIDE SEQUENCE [LARGE SCALE GENOMIC DNA]</scope>
    <source>
        <strain evidence="2">Fo5176</strain>
    </source>
</reference>
<accession>A0A0D2XLJ1</accession>
<proteinExistence type="predicted"/>
<dbReference type="AlphaFoldDB" id="A0A0D2XLJ1"/>
<name>A0A0D2XLJ1_FUSOF</name>
<evidence type="ECO:0000313" key="2">
    <source>
        <dbReference type="Proteomes" id="UP000002489"/>
    </source>
</evidence>